<evidence type="ECO:0000313" key="3">
    <source>
        <dbReference type="Proteomes" id="UP001066276"/>
    </source>
</evidence>
<protein>
    <submittedName>
        <fullName evidence="2">Uncharacterized protein</fullName>
    </submittedName>
</protein>
<feature type="compositionally biased region" description="Polar residues" evidence="1">
    <location>
        <begin position="154"/>
        <end position="180"/>
    </location>
</feature>
<feature type="region of interest" description="Disordered" evidence="1">
    <location>
        <begin position="142"/>
        <end position="180"/>
    </location>
</feature>
<reference evidence="2" key="1">
    <citation type="journal article" date="2022" name="bioRxiv">
        <title>Sequencing and chromosome-scale assembly of the giantPleurodeles waltlgenome.</title>
        <authorList>
            <person name="Brown T."/>
            <person name="Elewa A."/>
            <person name="Iarovenko S."/>
            <person name="Subramanian E."/>
            <person name="Araus A.J."/>
            <person name="Petzold A."/>
            <person name="Susuki M."/>
            <person name="Suzuki K.-i.T."/>
            <person name="Hayashi T."/>
            <person name="Toyoda A."/>
            <person name="Oliveira C."/>
            <person name="Osipova E."/>
            <person name="Leigh N.D."/>
            <person name="Simon A."/>
            <person name="Yun M.H."/>
        </authorList>
    </citation>
    <scope>NUCLEOTIDE SEQUENCE</scope>
    <source>
        <strain evidence="2">20211129_DDA</strain>
        <tissue evidence="2">Liver</tissue>
    </source>
</reference>
<evidence type="ECO:0000313" key="2">
    <source>
        <dbReference type="EMBL" id="KAJ1126426.1"/>
    </source>
</evidence>
<proteinExistence type="predicted"/>
<dbReference type="Proteomes" id="UP001066276">
    <property type="component" value="Chromosome 7"/>
</dbReference>
<comment type="caution">
    <text evidence="2">The sequence shown here is derived from an EMBL/GenBank/DDBJ whole genome shotgun (WGS) entry which is preliminary data.</text>
</comment>
<dbReference type="AlphaFoldDB" id="A0AAV7PDM5"/>
<gene>
    <name evidence="2" type="ORF">NDU88_004833</name>
</gene>
<sequence length="180" mass="20039">MEEAQVVEQQDELEAMIAHMRTEALKRGKDWLRTKMGDRSEEHRDQETPAAAKLTDDMVLTERTPSPSQKARMRQKAEGKPTRKTTKRPRGPAQSVEETTAPNPGPSLARAPAEGEHISAIITECFKSLAPLLMRAKWGGRRECPHSQAAKYPGNSQGTPFHWRPSSSLGRVNSRSRGTT</sequence>
<keyword evidence="3" id="KW-1185">Reference proteome</keyword>
<feature type="compositionally biased region" description="Basic and acidic residues" evidence="1">
    <location>
        <begin position="26"/>
        <end position="47"/>
    </location>
</feature>
<dbReference type="EMBL" id="JANPWB010000011">
    <property type="protein sequence ID" value="KAJ1126426.1"/>
    <property type="molecule type" value="Genomic_DNA"/>
</dbReference>
<evidence type="ECO:0000256" key="1">
    <source>
        <dbReference type="SAM" id="MobiDB-lite"/>
    </source>
</evidence>
<feature type="region of interest" description="Disordered" evidence="1">
    <location>
        <begin position="26"/>
        <end position="111"/>
    </location>
</feature>
<organism evidence="2 3">
    <name type="scientific">Pleurodeles waltl</name>
    <name type="common">Iberian ribbed newt</name>
    <dbReference type="NCBI Taxonomy" id="8319"/>
    <lineage>
        <taxon>Eukaryota</taxon>
        <taxon>Metazoa</taxon>
        <taxon>Chordata</taxon>
        <taxon>Craniata</taxon>
        <taxon>Vertebrata</taxon>
        <taxon>Euteleostomi</taxon>
        <taxon>Amphibia</taxon>
        <taxon>Batrachia</taxon>
        <taxon>Caudata</taxon>
        <taxon>Salamandroidea</taxon>
        <taxon>Salamandridae</taxon>
        <taxon>Pleurodelinae</taxon>
        <taxon>Pleurodeles</taxon>
    </lineage>
</organism>
<name>A0AAV7PDM5_PLEWA</name>
<accession>A0AAV7PDM5</accession>